<keyword evidence="1" id="KW-0560">Oxidoreductase</keyword>
<dbReference type="GO" id="GO:0010181">
    <property type="term" value="F:FMN binding"/>
    <property type="evidence" value="ECO:0007669"/>
    <property type="project" value="InterPro"/>
</dbReference>
<evidence type="ECO:0000313" key="3">
    <source>
        <dbReference type="EMBL" id="SFO46520.1"/>
    </source>
</evidence>
<dbReference type="InterPro" id="IPR002563">
    <property type="entry name" value="Flavin_Rdtase-like_dom"/>
</dbReference>
<feature type="domain" description="Flavin reductase like" evidence="2">
    <location>
        <begin position="22"/>
        <end position="166"/>
    </location>
</feature>
<proteinExistence type="predicted"/>
<dbReference type="RefSeq" id="WP_177238815.1">
    <property type="nucleotide sequence ID" value="NZ_FOUY01000063.1"/>
</dbReference>
<evidence type="ECO:0000313" key="4">
    <source>
        <dbReference type="Proteomes" id="UP000199614"/>
    </source>
</evidence>
<accession>A0A1I5HEN3</accession>
<gene>
    <name evidence="3" type="ORF">SAMN05216207_10637</name>
</gene>
<dbReference type="InterPro" id="IPR012349">
    <property type="entry name" value="Split_barrel_FMN-bd"/>
</dbReference>
<dbReference type="STRING" id="260086.SAMN05216207_10637"/>
<dbReference type="SMART" id="SM00903">
    <property type="entry name" value="Flavin_Reduct"/>
    <property type="match status" value="1"/>
</dbReference>
<dbReference type="InterPro" id="IPR050268">
    <property type="entry name" value="NADH-dep_flavin_reductase"/>
</dbReference>
<dbReference type="Pfam" id="PF01613">
    <property type="entry name" value="Flavin_Reduct"/>
    <property type="match status" value="1"/>
</dbReference>
<reference evidence="3 4" key="1">
    <citation type="submission" date="2016-10" db="EMBL/GenBank/DDBJ databases">
        <authorList>
            <person name="de Groot N.N."/>
        </authorList>
    </citation>
    <scope>NUCLEOTIDE SEQUENCE [LARGE SCALE GENOMIC DNA]</scope>
    <source>
        <strain evidence="3 4">CGMCC 4.1877</strain>
    </source>
</reference>
<protein>
    <submittedName>
        <fullName evidence="3">NADH-FMN oxidoreductase RutF, flavin reductase (DIM6/NTAB) family</fullName>
    </submittedName>
</protein>
<dbReference type="PANTHER" id="PTHR30466">
    <property type="entry name" value="FLAVIN REDUCTASE"/>
    <property type="match status" value="1"/>
</dbReference>
<evidence type="ECO:0000259" key="2">
    <source>
        <dbReference type="SMART" id="SM00903"/>
    </source>
</evidence>
<evidence type="ECO:0000256" key="1">
    <source>
        <dbReference type="ARBA" id="ARBA00023002"/>
    </source>
</evidence>
<dbReference type="Proteomes" id="UP000199614">
    <property type="component" value="Unassembled WGS sequence"/>
</dbReference>
<keyword evidence="4" id="KW-1185">Reference proteome</keyword>
<name>A0A1I5HEN3_PSUAM</name>
<dbReference type="SUPFAM" id="SSF50475">
    <property type="entry name" value="FMN-binding split barrel"/>
    <property type="match status" value="1"/>
</dbReference>
<sequence length="175" mass="18306">MSSTEALTTASSLPAERFKAAMADLPAAVAIVTTTAADGAPRGATVSAVSSLSLDPPLLLVCLDQRSDTLAALTNDAAFLVHVAADGQQEHALRMASKGSAKFDDALWSSGLSAQPQLRGATAVFDCRVADLIPAGDHVIVIGAVRQLEHDPDRHPVIYHRRRLAPAPQTDHSNP</sequence>
<dbReference type="PANTHER" id="PTHR30466:SF1">
    <property type="entry name" value="FMN REDUCTASE (NADH) RUTF"/>
    <property type="match status" value="1"/>
</dbReference>
<dbReference type="GO" id="GO:0042602">
    <property type="term" value="F:riboflavin reductase (NADPH) activity"/>
    <property type="evidence" value="ECO:0007669"/>
    <property type="project" value="TreeGrafter"/>
</dbReference>
<dbReference type="AlphaFoldDB" id="A0A1I5HEN3"/>
<dbReference type="Gene3D" id="2.30.110.10">
    <property type="entry name" value="Electron Transport, Fmn-binding Protein, Chain A"/>
    <property type="match status" value="1"/>
</dbReference>
<dbReference type="EMBL" id="FOUY01000063">
    <property type="protein sequence ID" value="SFO46520.1"/>
    <property type="molecule type" value="Genomic_DNA"/>
</dbReference>
<organism evidence="3 4">
    <name type="scientific">Pseudonocardia ammonioxydans</name>
    <dbReference type="NCBI Taxonomy" id="260086"/>
    <lineage>
        <taxon>Bacteria</taxon>
        <taxon>Bacillati</taxon>
        <taxon>Actinomycetota</taxon>
        <taxon>Actinomycetes</taxon>
        <taxon>Pseudonocardiales</taxon>
        <taxon>Pseudonocardiaceae</taxon>
        <taxon>Pseudonocardia</taxon>
    </lineage>
</organism>